<accession>A0A399J8N0</accession>
<dbReference type="EMBL" id="QWJJ01000007">
    <property type="protein sequence ID" value="RII38996.1"/>
    <property type="molecule type" value="Genomic_DNA"/>
</dbReference>
<dbReference type="AlphaFoldDB" id="A0A399J8N0"/>
<evidence type="ECO:0000313" key="2">
    <source>
        <dbReference type="Proteomes" id="UP000265848"/>
    </source>
</evidence>
<evidence type="ECO:0000313" key="1">
    <source>
        <dbReference type="EMBL" id="RII38996.1"/>
    </source>
</evidence>
<dbReference type="Proteomes" id="UP000265848">
    <property type="component" value="Unassembled WGS sequence"/>
</dbReference>
<gene>
    <name evidence="1" type="ORF">DL237_09975</name>
</gene>
<keyword evidence="2" id="KW-1185">Reference proteome</keyword>
<dbReference type="Pfam" id="PF15956">
    <property type="entry name" value="DUF4760"/>
    <property type="match status" value="1"/>
</dbReference>
<reference evidence="1 2" key="1">
    <citation type="submission" date="2018-08" db="EMBL/GenBank/DDBJ databases">
        <title>Pseudooceanicola sediminis CY03 in the family Rhodobacteracea.</title>
        <authorList>
            <person name="Zhang Y.-J."/>
        </authorList>
    </citation>
    <scope>NUCLEOTIDE SEQUENCE [LARGE SCALE GENOMIC DNA]</scope>
    <source>
        <strain evidence="1 2">CY03</strain>
    </source>
</reference>
<dbReference type="InterPro" id="IPR031876">
    <property type="entry name" value="DUF4760"/>
</dbReference>
<protein>
    <submittedName>
        <fullName evidence="1">DUF4760 domain-containing protein</fullName>
    </submittedName>
</protein>
<proteinExistence type="predicted"/>
<organism evidence="1 2">
    <name type="scientific">Pseudooceanicola sediminis</name>
    <dbReference type="NCBI Taxonomy" id="2211117"/>
    <lineage>
        <taxon>Bacteria</taxon>
        <taxon>Pseudomonadati</taxon>
        <taxon>Pseudomonadota</taxon>
        <taxon>Alphaproteobacteria</taxon>
        <taxon>Rhodobacterales</taxon>
        <taxon>Paracoccaceae</taxon>
        <taxon>Pseudooceanicola</taxon>
    </lineage>
</organism>
<dbReference type="RefSeq" id="WP_119398906.1">
    <property type="nucleotide sequence ID" value="NZ_QWJJ01000007.1"/>
</dbReference>
<comment type="caution">
    <text evidence="1">The sequence shown here is derived from an EMBL/GenBank/DDBJ whole genome shotgun (WGS) entry which is preliminary data.</text>
</comment>
<name>A0A399J8N0_9RHOB</name>
<sequence>MELNIELSDAVQIVATIIVAYEVYRVARETKIQRVQSSKLETLNALATYHEDVRKFMEWLRHGDNRVRLATPENLEPEDLIIITRYLTVCERLSVGVRQCVYNFDVVNRAVSKSLRNNYIELVPYIQVRREIAKSDRVYEQFEWLCFELEKTTLDKRLPNGWRISRAARDSL</sequence>